<reference evidence="1 2" key="1">
    <citation type="submission" date="2016-10" db="EMBL/GenBank/DDBJ databases">
        <authorList>
            <person name="de Groot N.N."/>
        </authorList>
    </citation>
    <scope>NUCLEOTIDE SEQUENCE [LARGE SCALE GENOMIC DNA]</scope>
    <source>
        <strain evidence="1 2">DSM 19547</strain>
    </source>
</reference>
<name>A0A1I5M1F1_9RHOB</name>
<keyword evidence="2" id="KW-1185">Reference proteome</keyword>
<accession>A0A1I5M1F1</accession>
<dbReference type="Proteomes" id="UP000199356">
    <property type="component" value="Unassembled WGS sequence"/>
</dbReference>
<evidence type="ECO:0000313" key="1">
    <source>
        <dbReference type="EMBL" id="SFP03434.1"/>
    </source>
</evidence>
<dbReference type="STRING" id="441119.SAMN04488047_10243"/>
<protein>
    <recommendedName>
        <fullName evidence="3">Dihydroorotate dehydrogenase</fullName>
    </recommendedName>
</protein>
<organism evidence="1 2">
    <name type="scientific">Tranquillimonas alkanivorans</name>
    <dbReference type="NCBI Taxonomy" id="441119"/>
    <lineage>
        <taxon>Bacteria</taxon>
        <taxon>Pseudomonadati</taxon>
        <taxon>Pseudomonadota</taxon>
        <taxon>Alphaproteobacteria</taxon>
        <taxon>Rhodobacterales</taxon>
        <taxon>Roseobacteraceae</taxon>
        <taxon>Tranquillimonas</taxon>
    </lineage>
</organism>
<evidence type="ECO:0000313" key="2">
    <source>
        <dbReference type="Proteomes" id="UP000199356"/>
    </source>
</evidence>
<dbReference type="EMBL" id="FOXA01000002">
    <property type="protein sequence ID" value="SFP03434.1"/>
    <property type="molecule type" value="Genomic_DNA"/>
</dbReference>
<dbReference type="AlphaFoldDB" id="A0A1I5M1F1"/>
<dbReference type="RefSeq" id="WP_093417953.1">
    <property type="nucleotide sequence ID" value="NZ_FOXA01000002.1"/>
</dbReference>
<gene>
    <name evidence="1" type="ORF">SAMN04488047_10243</name>
</gene>
<evidence type="ECO:0008006" key="3">
    <source>
        <dbReference type="Google" id="ProtNLM"/>
    </source>
</evidence>
<sequence length="118" mass="11929">MPTADDDDRMLAAHFAAARADVPEPSAALLARIVADSEAVADARAGTPRHKRWSLAARLAGAVGGWPSLAGLTAAAACGVWIGAAMPGAVAFLPAATQGEAYEITDLMAGYPALDEEG</sequence>
<proteinExistence type="predicted"/>
<dbReference type="OrthoDB" id="7863719at2"/>